<reference evidence="1 2" key="1">
    <citation type="journal article" date="2021" name="Sci. Rep.">
        <title>The genome of the diatom Chaetoceros tenuissimus carries an ancient integrated fragment of an extant virus.</title>
        <authorList>
            <person name="Hongo Y."/>
            <person name="Kimura K."/>
            <person name="Takaki Y."/>
            <person name="Yoshida Y."/>
            <person name="Baba S."/>
            <person name="Kobayashi G."/>
            <person name="Nagasaki K."/>
            <person name="Hano T."/>
            <person name="Tomaru Y."/>
        </authorList>
    </citation>
    <scope>NUCLEOTIDE SEQUENCE [LARGE SCALE GENOMIC DNA]</scope>
    <source>
        <strain evidence="1 2">NIES-3715</strain>
    </source>
</reference>
<evidence type="ECO:0000313" key="2">
    <source>
        <dbReference type="Proteomes" id="UP001054902"/>
    </source>
</evidence>
<protein>
    <submittedName>
        <fullName evidence="1">Uncharacterized protein</fullName>
    </submittedName>
</protein>
<accession>A0AAD3GYU4</accession>
<proteinExistence type="predicted"/>
<dbReference type="Gene3D" id="1.25.40.20">
    <property type="entry name" value="Ankyrin repeat-containing domain"/>
    <property type="match status" value="1"/>
</dbReference>
<dbReference type="AlphaFoldDB" id="A0AAD3GYU4"/>
<gene>
    <name evidence="1" type="ORF">CTEN210_00575</name>
</gene>
<dbReference type="Proteomes" id="UP001054902">
    <property type="component" value="Unassembled WGS sequence"/>
</dbReference>
<name>A0AAD3GYU4_9STRA</name>
<evidence type="ECO:0000313" key="1">
    <source>
        <dbReference type="EMBL" id="GFH44101.1"/>
    </source>
</evidence>
<dbReference type="InterPro" id="IPR052050">
    <property type="entry name" value="SecEffector_AnkRepeat"/>
</dbReference>
<organism evidence="1 2">
    <name type="scientific">Chaetoceros tenuissimus</name>
    <dbReference type="NCBI Taxonomy" id="426638"/>
    <lineage>
        <taxon>Eukaryota</taxon>
        <taxon>Sar</taxon>
        <taxon>Stramenopiles</taxon>
        <taxon>Ochrophyta</taxon>
        <taxon>Bacillariophyta</taxon>
        <taxon>Coscinodiscophyceae</taxon>
        <taxon>Chaetocerotophycidae</taxon>
        <taxon>Chaetocerotales</taxon>
        <taxon>Chaetocerotaceae</taxon>
        <taxon>Chaetoceros</taxon>
    </lineage>
</organism>
<dbReference type="EMBL" id="BLLK01000019">
    <property type="protein sequence ID" value="GFH44101.1"/>
    <property type="molecule type" value="Genomic_DNA"/>
</dbReference>
<dbReference type="PANTHER" id="PTHR46586">
    <property type="entry name" value="ANKYRIN REPEAT-CONTAINING PROTEIN"/>
    <property type="match status" value="1"/>
</dbReference>
<sequence>MNSPLYALPDEVLQKCIAFIGEGHYALVATVSKKVYNAHEEEYGIDKSYTTYEIATVSVETVKYCNEEFCNRLHEKDRLFTAAAVNGNIDILRYSVESGYDLFPFIHVHVHDDSEDSDSDSYNDDDDEDKHEIVGTGNIAAKGNLNVLKYLKDQFESCTWLQKYCQPAIKHGQLEILKWLDSIGCLSETDIFGTKNDFCLLAISSGQLDVLKWLYSLGFKESERSIHYAIESKSIEMIQYCLDRGHEALRNEHTNTAVTKARSIELYRFFHSLGYRFTMSAFHGIT</sequence>
<dbReference type="SUPFAM" id="SSF48403">
    <property type="entry name" value="Ankyrin repeat"/>
    <property type="match status" value="1"/>
</dbReference>
<dbReference type="InterPro" id="IPR036770">
    <property type="entry name" value="Ankyrin_rpt-contain_sf"/>
</dbReference>
<dbReference type="PANTHER" id="PTHR46586:SF3">
    <property type="entry name" value="ANKYRIN REPEAT-CONTAINING PROTEIN"/>
    <property type="match status" value="1"/>
</dbReference>
<dbReference type="SUPFAM" id="SSF140860">
    <property type="entry name" value="Pseudo ankyrin repeat-like"/>
    <property type="match status" value="1"/>
</dbReference>
<comment type="caution">
    <text evidence="1">The sequence shown here is derived from an EMBL/GenBank/DDBJ whole genome shotgun (WGS) entry which is preliminary data.</text>
</comment>
<keyword evidence="2" id="KW-1185">Reference proteome</keyword>